<evidence type="ECO:0000256" key="3">
    <source>
        <dbReference type="SAM" id="MobiDB-lite"/>
    </source>
</evidence>
<evidence type="ECO:0000256" key="1">
    <source>
        <dbReference type="ARBA" id="ARBA00004123"/>
    </source>
</evidence>
<accession>A0A0J8TNR4</accession>
<sequence length="662" mass="72770">MFYSHEVLTSREHGVATIWLVATLGSKSSARKINRKAILDVDVPKTCRQRPNDDDAEGPSTVVDWIRMQGKLDQLVLPEDPTFVPRLMLPGLNLDLSALEIADVLETPRKTSDFLSSCLEQSNKSSLYFQKQHQLDLSSSQAGPSVIGGFGLPSEMDSASKGPQVELPAYLGAEEGVLLEPGFEFDVEGNIIELPVKGDADHMIVDDIEEHNFDVEMAGANQEGFQFEDLPINEDMRDLQDREATLTLAESPSNRPWRIGFEPSTANENRLSQQETRMPLKKRRFRNMEVDDYPELMNSDLAQWNFEYAQNMEAAGKVKETNKLVTIAKKNAAFCVLEAGIAAVGLGLGMSQVPHPLDTFCGSRLLSALTGTEIKGTRRKRNHNAASDSDSDDFERNVRHKVGGEPSREASVERGVVQFDDIEMGRHAPPALQDDMSSQMPWNITASVHSSHRGSSVAVGHSGISGMNSTFRSGKDSLVPHSASGRRGRLTSASPLAGLGVMRNALHGLSLQDEDLDMNVFADINMESFAGDAHGGPINRMSTPATARDRPAEPEWFLSNLDQQSLNFLEYVKVRIADTSGDASDGDCEDGEVSFSTLVPSGSSSRIVATQGLLHVLMLATNRVLRFAPSDYSSRVRFHRLRPPHSQSPPDRLVSPQLFNRF</sequence>
<dbReference type="Pfam" id="PF04825">
    <property type="entry name" value="Rad21_Rec8_N"/>
    <property type="match status" value="1"/>
</dbReference>
<dbReference type="GO" id="GO:0007064">
    <property type="term" value="P:mitotic sister chromatid cohesion"/>
    <property type="evidence" value="ECO:0007669"/>
    <property type="project" value="TreeGrafter"/>
</dbReference>
<keyword evidence="2" id="KW-0539">Nucleus</keyword>
<proteinExistence type="predicted"/>
<gene>
    <name evidence="5" type="ORF">CISG_04786</name>
</gene>
<dbReference type="InterPro" id="IPR039781">
    <property type="entry name" value="Rad21/Rec8-like"/>
</dbReference>
<dbReference type="InterPro" id="IPR006910">
    <property type="entry name" value="Rad21_Rec8_N"/>
</dbReference>
<dbReference type="GO" id="GO:0030892">
    <property type="term" value="C:mitotic cohesin complex"/>
    <property type="evidence" value="ECO:0007669"/>
    <property type="project" value="TreeGrafter"/>
</dbReference>
<feature type="domain" description="Rad21/Rec8-like protein N-terminal" evidence="4">
    <location>
        <begin position="1"/>
        <end position="49"/>
    </location>
</feature>
<organism evidence="5 6">
    <name type="scientific">Coccidioides immitis RMSCC 3703</name>
    <dbReference type="NCBI Taxonomy" id="454286"/>
    <lineage>
        <taxon>Eukaryota</taxon>
        <taxon>Fungi</taxon>
        <taxon>Dikarya</taxon>
        <taxon>Ascomycota</taxon>
        <taxon>Pezizomycotina</taxon>
        <taxon>Eurotiomycetes</taxon>
        <taxon>Eurotiomycetidae</taxon>
        <taxon>Onygenales</taxon>
        <taxon>Onygenaceae</taxon>
        <taxon>Coccidioides</taxon>
    </lineage>
</organism>
<dbReference type="Proteomes" id="UP000054559">
    <property type="component" value="Unassembled WGS sequence"/>
</dbReference>
<evidence type="ECO:0000313" key="6">
    <source>
        <dbReference type="Proteomes" id="UP000054559"/>
    </source>
</evidence>
<feature type="compositionally biased region" description="Basic and acidic residues" evidence="3">
    <location>
        <begin position="394"/>
        <end position="412"/>
    </location>
</feature>
<evidence type="ECO:0000259" key="4">
    <source>
        <dbReference type="Pfam" id="PF04825"/>
    </source>
</evidence>
<name>A0A0J8TNR4_COCIT</name>
<dbReference type="PANTHER" id="PTHR12585:SF70">
    <property type="entry name" value="RAD21_REC8 N TERMINAL DOMAIN PROTEIN (AFU_ORTHOLOGUE AFUA_6G02900)"/>
    <property type="match status" value="1"/>
</dbReference>
<evidence type="ECO:0000256" key="2">
    <source>
        <dbReference type="ARBA" id="ARBA00023242"/>
    </source>
</evidence>
<dbReference type="OrthoDB" id="5427633at2759"/>
<comment type="subcellular location">
    <subcellularLocation>
        <location evidence="1">Nucleus</location>
    </subcellularLocation>
</comment>
<dbReference type="CDD" id="cd21789">
    <property type="entry name" value="Rad21_Rec8_M_SpRec8p-like"/>
    <property type="match status" value="1"/>
</dbReference>
<dbReference type="AlphaFoldDB" id="A0A0J8TNR4"/>
<dbReference type="EMBL" id="DS268139">
    <property type="protein sequence ID" value="KMU75367.1"/>
    <property type="molecule type" value="Genomic_DNA"/>
</dbReference>
<feature type="region of interest" description="Disordered" evidence="3">
    <location>
        <begin position="376"/>
        <end position="412"/>
    </location>
</feature>
<dbReference type="PANTHER" id="PTHR12585">
    <property type="entry name" value="SCC1 / RAD21 FAMILY MEMBER"/>
    <property type="match status" value="1"/>
</dbReference>
<protein>
    <recommendedName>
        <fullName evidence="4">Rad21/Rec8-like protein N-terminal domain-containing protein</fullName>
    </recommendedName>
</protein>
<reference evidence="6" key="1">
    <citation type="journal article" date="2010" name="Genome Res.">
        <title>Population genomic sequencing of Coccidioides fungi reveals recent hybridization and transposon control.</title>
        <authorList>
            <person name="Neafsey D.E."/>
            <person name="Barker B.M."/>
            <person name="Sharpton T.J."/>
            <person name="Stajich J.E."/>
            <person name="Park D.J."/>
            <person name="Whiston E."/>
            <person name="Hung C.-Y."/>
            <person name="McMahan C."/>
            <person name="White J."/>
            <person name="Sykes S."/>
            <person name="Heiman D."/>
            <person name="Young S."/>
            <person name="Zeng Q."/>
            <person name="Abouelleil A."/>
            <person name="Aftuck L."/>
            <person name="Bessette D."/>
            <person name="Brown A."/>
            <person name="FitzGerald M."/>
            <person name="Lui A."/>
            <person name="Macdonald J.P."/>
            <person name="Priest M."/>
            <person name="Orbach M.J."/>
            <person name="Galgiani J.N."/>
            <person name="Kirkland T.N."/>
            <person name="Cole G.T."/>
            <person name="Birren B.W."/>
            <person name="Henn M.R."/>
            <person name="Taylor J.W."/>
            <person name="Rounsley S.D."/>
        </authorList>
    </citation>
    <scope>NUCLEOTIDE SEQUENCE [LARGE SCALE GENOMIC DNA]</scope>
    <source>
        <strain evidence="6">RMSCC 3703</strain>
    </source>
</reference>
<dbReference type="GO" id="GO:0005634">
    <property type="term" value="C:nucleus"/>
    <property type="evidence" value="ECO:0007669"/>
    <property type="project" value="UniProtKB-SubCell"/>
</dbReference>
<dbReference type="STRING" id="454286.A0A0J8TNR4"/>
<evidence type="ECO:0000313" key="5">
    <source>
        <dbReference type="EMBL" id="KMU75367.1"/>
    </source>
</evidence>
<dbReference type="GO" id="GO:0003682">
    <property type="term" value="F:chromatin binding"/>
    <property type="evidence" value="ECO:0007669"/>
    <property type="project" value="TreeGrafter"/>
</dbReference>